<feature type="transmembrane region" description="Helical" evidence="1">
    <location>
        <begin position="6"/>
        <end position="27"/>
    </location>
</feature>
<sequence length="234" mass="25717">MYYPFLLGGYGLYLLFSLPALILGLWAQLKVQTAFSKYSRIRTLSGLTGAQIARRMLDMNGLHDVRIERVNGFLSDHYDPRAKVLRLSPEIYSSPSIAAAGVAAHEAGHAIQDSQAYAMLQLRTAIVPTVQIGSWLGPIIFILGFFFQADPIAWLGVGLFGLTALFALITLPVEIDASNRAKQWLATSGVVYNQEMEGVRSVLDAAALTYVAAAIQAITTVLYYVFLLMGRRRD</sequence>
<feature type="transmembrane region" description="Helical" evidence="1">
    <location>
        <begin position="202"/>
        <end position="226"/>
    </location>
</feature>
<feature type="transmembrane region" description="Helical" evidence="1">
    <location>
        <begin position="152"/>
        <end position="173"/>
    </location>
</feature>
<keyword evidence="1" id="KW-0472">Membrane</keyword>
<name>A0A0P6XGS9_9CHLR</name>
<protein>
    <submittedName>
        <fullName evidence="2">Zinc metallopeptidase</fullName>
    </submittedName>
</protein>
<evidence type="ECO:0000313" key="2">
    <source>
        <dbReference type="EMBL" id="KPL82705.1"/>
    </source>
</evidence>
<dbReference type="RefSeq" id="WP_054522243.1">
    <property type="nucleotide sequence ID" value="NZ_LGKO01000005.1"/>
</dbReference>
<dbReference type="STRING" id="869279.SE15_11540"/>
<keyword evidence="1" id="KW-0812">Transmembrane</keyword>
<organism evidence="2 3">
    <name type="scientific">Thermanaerothrix daxensis</name>
    <dbReference type="NCBI Taxonomy" id="869279"/>
    <lineage>
        <taxon>Bacteria</taxon>
        <taxon>Bacillati</taxon>
        <taxon>Chloroflexota</taxon>
        <taxon>Anaerolineae</taxon>
        <taxon>Anaerolineales</taxon>
        <taxon>Anaerolineaceae</taxon>
        <taxon>Thermanaerothrix</taxon>
    </lineage>
</organism>
<proteinExistence type="predicted"/>
<feature type="transmembrane region" description="Helical" evidence="1">
    <location>
        <begin position="125"/>
        <end position="146"/>
    </location>
</feature>
<dbReference type="PANTHER" id="PTHR36434:SF1">
    <property type="entry name" value="MEMBRANE PROTEASE YUGP-RELATED"/>
    <property type="match status" value="1"/>
</dbReference>
<dbReference type="Pfam" id="PF04298">
    <property type="entry name" value="Zn_peptidase_2"/>
    <property type="match status" value="1"/>
</dbReference>
<dbReference type="PATRIC" id="fig|869279.4.peg.1930"/>
<reference evidence="2 3" key="1">
    <citation type="submission" date="2015-07" db="EMBL/GenBank/DDBJ databases">
        <title>Whole genome sequence of Thermanaerothrix daxensis DSM 23592.</title>
        <authorList>
            <person name="Hemp J."/>
            <person name="Ward L.M."/>
            <person name="Pace L.A."/>
            <person name="Fischer W.W."/>
        </authorList>
    </citation>
    <scope>NUCLEOTIDE SEQUENCE [LARGE SCALE GENOMIC DNA]</scope>
    <source>
        <strain evidence="2 3">GNS-1</strain>
    </source>
</reference>
<comment type="caution">
    <text evidence="2">The sequence shown here is derived from an EMBL/GenBank/DDBJ whole genome shotgun (WGS) entry which is preliminary data.</text>
</comment>
<gene>
    <name evidence="2" type="ORF">SE15_11540</name>
</gene>
<dbReference type="AlphaFoldDB" id="A0A0P6XGS9"/>
<evidence type="ECO:0000313" key="3">
    <source>
        <dbReference type="Proteomes" id="UP000050544"/>
    </source>
</evidence>
<keyword evidence="3" id="KW-1185">Reference proteome</keyword>
<dbReference type="InterPro" id="IPR007395">
    <property type="entry name" value="Zn_peptidase_2"/>
</dbReference>
<dbReference type="PANTHER" id="PTHR36434">
    <property type="entry name" value="MEMBRANE PROTEASE YUGP-RELATED"/>
    <property type="match status" value="1"/>
</dbReference>
<dbReference type="OrthoDB" id="9784298at2"/>
<accession>A0A0P6XGS9</accession>
<keyword evidence="1" id="KW-1133">Transmembrane helix</keyword>
<dbReference type="Proteomes" id="UP000050544">
    <property type="component" value="Unassembled WGS sequence"/>
</dbReference>
<dbReference type="EMBL" id="LGKO01000005">
    <property type="protein sequence ID" value="KPL82705.1"/>
    <property type="molecule type" value="Genomic_DNA"/>
</dbReference>
<evidence type="ECO:0000256" key="1">
    <source>
        <dbReference type="SAM" id="Phobius"/>
    </source>
</evidence>